<dbReference type="Gene3D" id="2.40.50.140">
    <property type="entry name" value="Nucleic acid-binding proteins"/>
    <property type="match status" value="1"/>
</dbReference>
<dbReference type="EMBL" id="CAJOBG010003509">
    <property type="protein sequence ID" value="CAF4066866.1"/>
    <property type="molecule type" value="Genomic_DNA"/>
</dbReference>
<proteinExistence type="predicted"/>
<dbReference type="AlphaFoldDB" id="A0A819SUI9"/>
<evidence type="ECO:0000313" key="1">
    <source>
        <dbReference type="EMBL" id="CAF2143851.1"/>
    </source>
</evidence>
<dbReference type="SUPFAM" id="SSF50249">
    <property type="entry name" value="Nucleic acid-binding proteins"/>
    <property type="match status" value="1"/>
</dbReference>
<sequence length="342" mass="38888">MDAIIGFITELTGEKRGPSKHYRRFNVLTLDNESIAGWVFSTMEIDQTSSGNILVRAAKNDTSVRLQGKLSTETNGTKTIKVSINNKLDKCINWTESTSKRPDTVLTISSINDALLSNESSRIEAVVLDENDLITFIQNDKQRQYKIFIIGDTSGTSPLLVYDELIDNLQISESYTFTQLKCKKIHKKIILTTTANSIVEKATNIVIPDLNDMNESMSLKQIDIEQITCCFDEICHSQKEPICSTCKQNMMPVIGKEHLLKCLNCSKFILLKPNPTQSSIVIQIDNQKTTFYTRSDVLQKYFQQHNPQLPITNENLSEYYLINGPWVLTLSHFRHELININK</sequence>
<protein>
    <submittedName>
        <fullName evidence="2">Uncharacterized protein</fullName>
    </submittedName>
</protein>
<name>A0A819SUI9_9BILA</name>
<dbReference type="Proteomes" id="UP000663866">
    <property type="component" value="Unassembled WGS sequence"/>
</dbReference>
<dbReference type="EMBL" id="CAJNRF010012735">
    <property type="protein sequence ID" value="CAF2143851.1"/>
    <property type="molecule type" value="Genomic_DNA"/>
</dbReference>
<keyword evidence="3" id="KW-1185">Reference proteome</keyword>
<dbReference type="Proteomes" id="UP000663856">
    <property type="component" value="Unassembled WGS sequence"/>
</dbReference>
<reference evidence="2" key="1">
    <citation type="submission" date="2021-02" db="EMBL/GenBank/DDBJ databases">
        <authorList>
            <person name="Nowell W R."/>
        </authorList>
    </citation>
    <scope>NUCLEOTIDE SEQUENCE</scope>
</reference>
<evidence type="ECO:0000313" key="3">
    <source>
        <dbReference type="Proteomes" id="UP000663866"/>
    </source>
</evidence>
<accession>A0A819SUI9</accession>
<gene>
    <name evidence="2" type="ORF">OVN521_LOCUS18951</name>
    <name evidence="1" type="ORF">WKI299_LOCUS28895</name>
</gene>
<comment type="caution">
    <text evidence="2">The sequence shown here is derived from an EMBL/GenBank/DDBJ whole genome shotgun (WGS) entry which is preliminary data.</text>
</comment>
<dbReference type="InterPro" id="IPR012340">
    <property type="entry name" value="NA-bd_OB-fold"/>
</dbReference>
<evidence type="ECO:0000313" key="2">
    <source>
        <dbReference type="EMBL" id="CAF4066866.1"/>
    </source>
</evidence>
<organism evidence="2 3">
    <name type="scientific">Rotaria magnacalcarata</name>
    <dbReference type="NCBI Taxonomy" id="392030"/>
    <lineage>
        <taxon>Eukaryota</taxon>
        <taxon>Metazoa</taxon>
        <taxon>Spiralia</taxon>
        <taxon>Gnathifera</taxon>
        <taxon>Rotifera</taxon>
        <taxon>Eurotatoria</taxon>
        <taxon>Bdelloidea</taxon>
        <taxon>Philodinida</taxon>
        <taxon>Philodinidae</taxon>
        <taxon>Rotaria</taxon>
    </lineage>
</organism>